<accession>A0A0M1VTK1</accession>
<dbReference type="REBASE" id="43640">
    <property type="entry name" value="Fsp4113ORF621P"/>
</dbReference>
<protein>
    <submittedName>
        <fullName evidence="1">Uncharacterized protein</fullName>
    </submittedName>
</protein>
<name>A0A0M1VTK1_FUSVC</name>
<organism evidence="1 2">
    <name type="scientific">Fusobacterium vincentii 4_1_13</name>
    <dbReference type="NCBI Taxonomy" id="469606"/>
    <lineage>
        <taxon>Bacteria</taxon>
        <taxon>Fusobacteriati</taxon>
        <taxon>Fusobacteriota</taxon>
        <taxon>Fusobacteriia</taxon>
        <taxon>Fusobacteriales</taxon>
        <taxon>Fusobacteriaceae</taxon>
        <taxon>Fusobacterium</taxon>
    </lineage>
</organism>
<proteinExistence type="predicted"/>
<dbReference type="EMBL" id="ACDE02000012">
    <property type="protein sequence ID" value="EEO39911.1"/>
    <property type="molecule type" value="Genomic_DNA"/>
</dbReference>
<evidence type="ECO:0000313" key="1">
    <source>
        <dbReference type="EMBL" id="EEO39911.1"/>
    </source>
</evidence>
<dbReference type="Proteomes" id="UP000004925">
    <property type="component" value="Unassembled WGS sequence"/>
</dbReference>
<sequence>MLLYSYIYDTKDIKKLIDLLAINNPLKIDISKISSSPNYLKSFYSNKLLKFFNAIAFEMFPSSLMIKSNILSGGMLIMHKGGDISLLDKIYFYDELNKYFLNNLKLDSPSSTRYHMLELKQCSITNEIYFTLNLQIRFK</sequence>
<dbReference type="AlphaFoldDB" id="A0A0M1VTK1"/>
<comment type="caution">
    <text evidence="1">The sequence shown here is derived from an EMBL/GenBank/DDBJ whole genome shotgun (WGS) entry which is preliminary data.</text>
</comment>
<reference evidence="1 2" key="1">
    <citation type="submission" date="2011-10" db="EMBL/GenBank/DDBJ databases">
        <title>The Genome Sequence of Fusobacterium sp. 4_1_13.</title>
        <authorList>
            <consortium name="The Broad Institute Genome Sequencing Platform"/>
            <person name="Earl A."/>
            <person name="Ward D."/>
            <person name="Feldgarden M."/>
            <person name="Gevers D."/>
            <person name="Strauss J."/>
            <person name="Ambrose C."/>
            <person name="Allen-Vercoe E."/>
            <person name="Young S.K."/>
            <person name="Zeng Q."/>
            <person name="Gargeya S."/>
            <person name="Fitzgerald M."/>
            <person name="Haas B."/>
            <person name="Abouelleil A."/>
            <person name="Alvarado L."/>
            <person name="Arachchi H.M."/>
            <person name="Berlin A."/>
            <person name="Brown A."/>
            <person name="Chapman S.B."/>
            <person name="Chen Z."/>
            <person name="Dunbar C."/>
            <person name="Freedman E."/>
            <person name="Gearin G."/>
            <person name="Goldberg J."/>
            <person name="Griggs A."/>
            <person name="Gujja S."/>
            <person name="Heiman D."/>
            <person name="Howarth C."/>
            <person name="Larson L."/>
            <person name="Lui A."/>
            <person name="MacDonald P.J."/>
            <person name="Montmayeur A."/>
            <person name="Murphy C."/>
            <person name="Neiman D."/>
            <person name="Pearson M."/>
            <person name="Priest M."/>
            <person name="Roberts A."/>
            <person name="Saif S."/>
            <person name="Shea T."/>
            <person name="Shenoy N."/>
            <person name="Sisk P."/>
            <person name="Stolte C."/>
            <person name="Sykes S."/>
            <person name="Wortman J."/>
            <person name="Nusbaum C."/>
            <person name="Birren B."/>
        </authorList>
    </citation>
    <scope>NUCLEOTIDE SEQUENCE [LARGE SCALE GENOMIC DNA]</scope>
    <source>
        <strain evidence="1 2">4_1_13</strain>
    </source>
</reference>
<dbReference type="HOGENOM" id="CLU_1842220_0_0_0"/>
<dbReference type="eggNOG" id="ENOG5030WMS">
    <property type="taxonomic scope" value="Bacteria"/>
</dbReference>
<gene>
    <name evidence="1" type="ORF">FSCG_00624</name>
</gene>
<dbReference type="Pfam" id="PF09561">
    <property type="entry name" value="RE_HpaII"/>
    <property type="match status" value="1"/>
</dbReference>
<dbReference type="InterPro" id="IPR019062">
    <property type="entry name" value="Restrct_endonuc_II_HpaII"/>
</dbReference>
<evidence type="ECO:0000313" key="2">
    <source>
        <dbReference type="Proteomes" id="UP000004925"/>
    </source>
</evidence>